<sequence>MAKRPTEPFVPQRAQSNRIFRLSTGIGISGAGYFVSDQDFWFERKGASNVDLLAQRAAAAEQAGYPHLG</sequence>
<name>A0A2U1ULV2_9GAMM</name>
<protein>
    <submittedName>
        <fullName evidence="1">Uncharacterized protein</fullName>
    </submittedName>
</protein>
<organism evidence="1 2">
    <name type="scientific">Brenneria nigrifluens DSM 30175 = ATCC 13028</name>
    <dbReference type="NCBI Taxonomy" id="1121120"/>
    <lineage>
        <taxon>Bacteria</taxon>
        <taxon>Pseudomonadati</taxon>
        <taxon>Pseudomonadota</taxon>
        <taxon>Gammaproteobacteria</taxon>
        <taxon>Enterobacterales</taxon>
        <taxon>Pectobacteriaceae</taxon>
        <taxon>Brenneria</taxon>
    </lineage>
</organism>
<evidence type="ECO:0000313" key="2">
    <source>
        <dbReference type="Proteomes" id="UP000295985"/>
    </source>
</evidence>
<gene>
    <name evidence="1" type="ORF">DDT54_16590</name>
</gene>
<accession>A0A2U1ULV2</accession>
<comment type="caution">
    <text evidence="1">The sequence shown here is derived from an EMBL/GenBank/DDBJ whole genome shotgun (WGS) entry which is preliminary data.</text>
</comment>
<dbReference type="EMBL" id="QDKK01000030">
    <property type="protein sequence ID" value="PWC22601.1"/>
    <property type="molecule type" value="Genomic_DNA"/>
</dbReference>
<dbReference type="AlphaFoldDB" id="A0A2U1ULV2"/>
<proteinExistence type="predicted"/>
<reference evidence="1 2" key="1">
    <citation type="submission" date="2018-04" db="EMBL/GenBank/DDBJ databases">
        <title>Brenneria corticis sp.nov.</title>
        <authorList>
            <person name="Li Y."/>
        </authorList>
    </citation>
    <scope>NUCLEOTIDE SEQUENCE [LARGE SCALE GENOMIC DNA]</scope>
    <source>
        <strain evidence="1 2">LMG 2694</strain>
    </source>
</reference>
<dbReference type="Proteomes" id="UP000295985">
    <property type="component" value="Unassembled WGS sequence"/>
</dbReference>
<evidence type="ECO:0000313" key="1">
    <source>
        <dbReference type="EMBL" id="PWC22601.1"/>
    </source>
</evidence>